<feature type="domain" description="Glycosyltransferase subfamily 4-like N-terminal" evidence="3">
    <location>
        <begin position="54"/>
        <end position="236"/>
    </location>
</feature>
<dbReference type="OrthoDB" id="7527830at2"/>
<reference evidence="4 5" key="1">
    <citation type="submission" date="2018-12" db="EMBL/GenBank/DDBJ databases">
        <title>Sphingomonas sp. HMF7854 Genome sequencing and assembly.</title>
        <authorList>
            <person name="Cha I."/>
            <person name="Kang H."/>
            <person name="Kim H."/>
            <person name="Kang J."/>
            <person name="Joh K."/>
        </authorList>
    </citation>
    <scope>NUCLEOTIDE SEQUENCE [LARGE SCALE GENOMIC DNA]</scope>
    <source>
        <strain evidence="4 5">HMF7854</strain>
    </source>
</reference>
<evidence type="ECO:0000313" key="4">
    <source>
        <dbReference type="EMBL" id="RST31578.1"/>
    </source>
</evidence>
<keyword evidence="5" id="KW-1185">Reference proteome</keyword>
<sequence>MDKRIYPLLPLSYRSSPPTSRCSALIFRLRRLGFAPATGRHELRILILLETLTIGGAEIFGLRLANALAARHEVMLAVMHGERVEPGLRAQLAPGIRFASLRLPAKRNWHRLDTLLRRLGIDRSPQRAMQRRWLLGLIRSFRPDAIHSHLLKADRLVADAREGAGHPVRHVLTMHGDYAPYLAGHADPQMIGVEQVASRIMGSADAIVAICDEHRDFLLARYPAVAPRLHQIRNGYVPSSRDDAPPLDTREFRFGMLSRGVRLKGWEVAIAAFEKVGRPDTRLVLVGDGPFLDELRSRPQPPGVEFRGATTDPLSEIRRFDVALLPTLFPHESLPTVIIEYLVSGKPVIATDVGAIREMITAPDGSLAGRLLRRDGGQVSPDELARHMAELLDDPGLRQAMQISAMAAAGKFDMATCMAANERLYS</sequence>
<proteinExistence type="predicted"/>
<dbReference type="CDD" id="cd03801">
    <property type="entry name" value="GT4_PimA-like"/>
    <property type="match status" value="1"/>
</dbReference>
<name>A0A3R9X8Z0_9SPHN</name>
<dbReference type="AlphaFoldDB" id="A0A3R9X8Z0"/>
<evidence type="ECO:0000259" key="3">
    <source>
        <dbReference type="Pfam" id="PF13439"/>
    </source>
</evidence>
<gene>
    <name evidence="4" type="ORF">HMF7854_12585</name>
</gene>
<keyword evidence="1" id="KW-0328">Glycosyltransferase</keyword>
<dbReference type="Proteomes" id="UP000274661">
    <property type="component" value="Unassembled WGS sequence"/>
</dbReference>
<comment type="caution">
    <text evidence="4">The sequence shown here is derived from an EMBL/GenBank/DDBJ whole genome shotgun (WGS) entry which is preliminary data.</text>
</comment>
<dbReference type="PANTHER" id="PTHR12526">
    <property type="entry name" value="GLYCOSYLTRANSFERASE"/>
    <property type="match status" value="1"/>
</dbReference>
<evidence type="ECO:0000256" key="2">
    <source>
        <dbReference type="ARBA" id="ARBA00022679"/>
    </source>
</evidence>
<keyword evidence="2 4" id="KW-0808">Transferase</keyword>
<organism evidence="4 5">
    <name type="scientific">Sphingomonas ginkgonis</name>
    <dbReference type="NCBI Taxonomy" id="2315330"/>
    <lineage>
        <taxon>Bacteria</taxon>
        <taxon>Pseudomonadati</taxon>
        <taxon>Pseudomonadota</taxon>
        <taxon>Alphaproteobacteria</taxon>
        <taxon>Sphingomonadales</taxon>
        <taxon>Sphingomonadaceae</taxon>
        <taxon>Sphingomonas</taxon>
    </lineage>
</organism>
<protein>
    <submittedName>
        <fullName evidence="4">Glycosyltransferase family 1 protein</fullName>
    </submittedName>
</protein>
<accession>A0A3R9X8Z0</accession>
<dbReference type="InterPro" id="IPR028098">
    <property type="entry name" value="Glyco_trans_4-like_N"/>
</dbReference>
<dbReference type="Gene3D" id="3.40.50.2000">
    <property type="entry name" value="Glycogen Phosphorylase B"/>
    <property type="match status" value="2"/>
</dbReference>
<dbReference type="PANTHER" id="PTHR12526:SF510">
    <property type="entry name" value="D-INOSITOL 3-PHOSPHATE GLYCOSYLTRANSFERASE"/>
    <property type="match status" value="1"/>
</dbReference>
<dbReference type="EMBL" id="RWJF01000001">
    <property type="protein sequence ID" value="RST31578.1"/>
    <property type="molecule type" value="Genomic_DNA"/>
</dbReference>
<dbReference type="GO" id="GO:0016757">
    <property type="term" value="F:glycosyltransferase activity"/>
    <property type="evidence" value="ECO:0007669"/>
    <property type="project" value="UniProtKB-KW"/>
</dbReference>
<dbReference type="Pfam" id="PF13439">
    <property type="entry name" value="Glyco_transf_4"/>
    <property type="match status" value="1"/>
</dbReference>
<dbReference type="Pfam" id="PF13692">
    <property type="entry name" value="Glyco_trans_1_4"/>
    <property type="match status" value="1"/>
</dbReference>
<evidence type="ECO:0000313" key="5">
    <source>
        <dbReference type="Proteomes" id="UP000274661"/>
    </source>
</evidence>
<evidence type="ECO:0000256" key="1">
    <source>
        <dbReference type="ARBA" id="ARBA00022676"/>
    </source>
</evidence>
<dbReference type="SUPFAM" id="SSF53756">
    <property type="entry name" value="UDP-Glycosyltransferase/glycogen phosphorylase"/>
    <property type="match status" value="1"/>
</dbReference>